<dbReference type="Proteomes" id="UP000769780">
    <property type="component" value="Unassembled WGS sequence"/>
</dbReference>
<dbReference type="EMBL" id="JACWFH010000012">
    <property type="protein sequence ID" value="MBY0097267.1"/>
    <property type="molecule type" value="Genomic_DNA"/>
</dbReference>
<protein>
    <submittedName>
        <fullName evidence="3">Toxin regulator</fullName>
    </submittedName>
</protein>
<accession>A0ABS7K4S5</accession>
<evidence type="ECO:0000256" key="2">
    <source>
        <dbReference type="SAM" id="SignalP"/>
    </source>
</evidence>
<feature type="signal peptide" evidence="2">
    <location>
        <begin position="1"/>
        <end position="33"/>
    </location>
</feature>
<reference evidence="3 4" key="1">
    <citation type="submission" date="2020-07" db="EMBL/GenBank/DDBJ databases">
        <title>Fungal Genomes of the International Space Station.</title>
        <authorList>
            <person name="Seuylemezian A."/>
            <person name="Singh N.K."/>
            <person name="Wood J."/>
            <person name="Venkateswaran K."/>
        </authorList>
    </citation>
    <scope>NUCLEOTIDE SEQUENCE [LARGE SCALE GENOMIC DNA]</scope>
    <source>
        <strain evidence="3 4">PL-B2</strain>
    </source>
</reference>
<keyword evidence="4" id="KW-1185">Reference proteome</keyword>
<evidence type="ECO:0000256" key="1">
    <source>
        <dbReference type="SAM" id="MobiDB-lite"/>
    </source>
</evidence>
<organism evidence="3 4">
    <name type="scientific">Mesobacillus maritimus</name>
    <dbReference type="NCBI Taxonomy" id="1643336"/>
    <lineage>
        <taxon>Bacteria</taxon>
        <taxon>Bacillati</taxon>
        <taxon>Bacillota</taxon>
        <taxon>Bacilli</taxon>
        <taxon>Bacillales</taxon>
        <taxon>Bacillaceae</taxon>
        <taxon>Mesobacillus</taxon>
    </lineage>
</organism>
<sequence length="234" mass="26081">MKRILSFAKKNWRYTLVALLALWIGSTVGPSQAAMDTAIKVNKGMTEEIDELESLNSESATKIAELEAKVKEAEPFFKLKEEERKQKEAEAKAAEEKRLAEEKEKEEAEQKAAEAKAAEEKRLAEEKEKKGYETGITYDQLARTPDDYIAEKVKFKGKVVQVMEGDGTTQIRLAVNDNYDTVLFGEFDSSILDSRVLEDDVITIMGVSAGLITYESTMGGEISIPGVSIEKIEQ</sequence>
<name>A0ABS7K4S5_9BACI</name>
<evidence type="ECO:0000313" key="4">
    <source>
        <dbReference type="Proteomes" id="UP000769780"/>
    </source>
</evidence>
<feature type="chain" id="PRO_5045600711" evidence="2">
    <location>
        <begin position="34"/>
        <end position="234"/>
    </location>
</feature>
<dbReference type="RefSeq" id="WP_221873492.1">
    <property type="nucleotide sequence ID" value="NZ_JACWFH010000012.1"/>
</dbReference>
<evidence type="ECO:0000313" key="3">
    <source>
        <dbReference type="EMBL" id="MBY0097267.1"/>
    </source>
</evidence>
<comment type="caution">
    <text evidence="3">The sequence shown here is derived from an EMBL/GenBank/DDBJ whole genome shotgun (WGS) entry which is preliminary data.</text>
</comment>
<keyword evidence="2" id="KW-0732">Signal</keyword>
<feature type="region of interest" description="Disordered" evidence="1">
    <location>
        <begin position="88"/>
        <end position="126"/>
    </location>
</feature>
<gene>
    <name evidence="3" type="ORF">H0185_10725</name>
</gene>
<proteinExistence type="predicted"/>